<comment type="caution">
    <text evidence="3">The sequence shown here is derived from an EMBL/GenBank/DDBJ whole genome shotgun (WGS) entry which is preliminary data.</text>
</comment>
<dbReference type="InterPro" id="IPR006520">
    <property type="entry name" value="Dit_BPSPP_N"/>
</dbReference>
<dbReference type="Gene3D" id="2.60.120.860">
    <property type="match status" value="1"/>
</dbReference>
<evidence type="ECO:0000259" key="1">
    <source>
        <dbReference type="Pfam" id="PF05709"/>
    </source>
</evidence>
<evidence type="ECO:0000259" key="2">
    <source>
        <dbReference type="Pfam" id="PF22768"/>
    </source>
</evidence>
<dbReference type="Proteomes" id="UP000823904">
    <property type="component" value="Unassembled WGS sequence"/>
</dbReference>
<gene>
    <name evidence="3" type="ORF">H9754_00825</name>
</gene>
<dbReference type="InterPro" id="IPR054738">
    <property type="entry name" value="Siphovirus-type_tail_C"/>
</dbReference>
<evidence type="ECO:0000313" key="3">
    <source>
        <dbReference type="EMBL" id="HJC49118.1"/>
    </source>
</evidence>
<dbReference type="InterPro" id="IPR008841">
    <property type="entry name" value="Siphovirus-type_tail_N"/>
</dbReference>
<dbReference type="EMBL" id="DWWD01000005">
    <property type="protein sequence ID" value="HJC49118.1"/>
    <property type="molecule type" value="Genomic_DNA"/>
</dbReference>
<name>A0A9D2PGB8_9FIRM</name>
<reference evidence="3" key="2">
    <citation type="submission" date="2021-04" db="EMBL/GenBank/DDBJ databases">
        <authorList>
            <person name="Gilroy R."/>
        </authorList>
    </citation>
    <scope>NUCLEOTIDE SEQUENCE</scope>
    <source>
        <strain evidence="3">ChiSjej3B21-8574</strain>
    </source>
</reference>
<evidence type="ECO:0000313" key="4">
    <source>
        <dbReference type="Proteomes" id="UP000823904"/>
    </source>
</evidence>
<dbReference type="NCBIfam" id="TIGR01633">
    <property type="entry name" value="phi3626_gp14_N"/>
    <property type="match status" value="1"/>
</dbReference>
<proteinExistence type="predicted"/>
<dbReference type="AlphaFoldDB" id="A0A9D2PGB8"/>
<feature type="domain" description="Siphovirus-type tail component C-terminal" evidence="2">
    <location>
        <begin position="618"/>
        <end position="687"/>
    </location>
</feature>
<sequence length="691" mass="75007">MYEFVDTIAIPEGSALLSSEALQINGEYIENMIDGYRTLTVSGREAMTQELEAYEIGIRDGEKLKSRRYPARTITVTYQLIADSPEDFREKYNLLGSILNVKDAELIFADEPDKYFTGTPTEVGEVDPGRNAVIGEIRFYCADPFKYSVIEYEAEPELEEGSILIDYGGTYRSYPVLEADFYSEDEASEDGETVETLTGNGDCGYVAFFNEDEKIIQLGDPEEEDGETAYAKSQTLINQKFMSSTAWGTAAKQLWTANNGVVLPNGISQLGSMGIKVASYATAATSKSTSGTLLKNRSTSSGSPRFYYTVTAKTSNRTASSVKITVAIKASLRSSASYFGRGYGLRGSVYMGGSWHNVTIKSTSAYWRGTTGHTVNLSFTVSGLSSTTSSLTGIKFRVTRTDSYGSAGELGETSCSNLAISTYTASSPATYCLGASSYGSSSGKWHGPSITRTLTADAAGEVGASNFTLTYKQKMCIGNGKNDTNQLGAFQAQLSDASGTAVVGVRIRKNKAGKSGNIDYYVNGSIVKTTSVDLSYNNKNFGSKESAVQTSTITKVGNKITFSIGGSKYTFTEDAVQDTKVTKVTFMLEQYSSSTALSHNGLYWVKFVKNNCNTMRDIPNKFSADDVLEADCKNAKILLNGVSEPSLGALGNDWEDFYLTPGLNQIGIAYSEWLSQEYAPSIKVRYREVFL</sequence>
<feature type="domain" description="Siphovirus-type tail component RIFT-related" evidence="1">
    <location>
        <begin position="42"/>
        <end position="141"/>
    </location>
</feature>
<protein>
    <submittedName>
        <fullName evidence="3">Phage tail family protein</fullName>
    </submittedName>
</protein>
<dbReference type="Pfam" id="PF22768">
    <property type="entry name" value="SPP1_Dit"/>
    <property type="match status" value="1"/>
</dbReference>
<organism evidence="3 4">
    <name type="scientific">Candidatus Anaerostipes avistercoris</name>
    <dbReference type="NCBI Taxonomy" id="2838462"/>
    <lineage>
        <taxon>Bacteria</taxon>
        <taxon>Bacillati</taxon>
        <taxon>Bacillota</taxon>
        <taxon>Clostridia</taxon>
        <taxon>Lachnospirales</taxon>
        <taxon>Lachnospiraceae</taxon>
        <taxon>Anaerostipes</taxon>
    </lineage>
</organism>
<dbReference type="Gene3D" id="2.40.30.200">
    <property type="match status" value="1"/>
</dbReference>
<accession>A0A9D2PGB8</accession>
<reference evidence="3" key="1">
    <citation type="journal article" date="2021" name="PeerJ">
        <title>Extensive microbial diversity within the chicken gut microbiome revealed by metagenomics and culture.</title>
        <authorList>
            <person name="Gilroy R."/>
            <person name="Ravi A."/>
            <person name="Getino M."/>
            <person name="Pursley I."/>
            <person name="Horton D.L."/>
            <person name="Alikhan N.F."/>
            <person name="Baker D."/>
            <person name="Gharbi K."/>
            <person name="Hall N."/>
            <person name="Watson M."/>
            <person name="Adriaenssens E.M."/>
            <person name="Foster-Nyarko E."/>
            <person name="Jarju S."/>
            <person name="Secka A."/>
            <person name="Antonio M."/>
            <person name="Oren A."/>
            <person name="Chaudhuri R.R."/>
            <person name="La Ragione R."/>
            <person name="Hildebrand F."/>
            <person name="Pallen M.J."/>
        </authorList>
    </citation>
    <scope>NUCLEOTIDE SEQUENCE</scope>
    <source>
        <strain evidence="3">ChiSjej3B21-8574</strain>
    </source>
</reference>
<dbReference type="Pfam" id="PF05709">
    <property type="entry name" value="Sipho_tail"/>
    <property type="match status" value="1"/>
</dbReference>